<evidence type="ECO:0000313" key="2">
    <source>
        <dbReference type="EMBL" id="OCK73453.1"/>
    </source>
</evidence>
<keyword evidence="3" id="KW-1185">Reference proteome</keyword>
<dbReference type="Proteomes" id="UP000250266">
    <property type="component" value="Unassembled WGS sequence"/>
</dbReference>
<protein>
    <submittedName>
        <fullName evidence="2">Uncharacterized protein</fullName>
    </submittedName>
</protein>
<dbReference type="AlphaFoldDB" id="A0A8E2DXN1"/>
<sequence length="223" mass="25135">MIDSPPSDEKEGDQASPPTRKRSLSISTEGDAGNSADNGGEQAESKRAPKTHQKTFSISKYHLPEDLYGAAIEFLCTAGVEEAERRLREEILPIFGREAPYRWEKIVDQLRQNVYVRTVTFAPLLCKHVHPSKRQGAVVHLFNYLCYANFELVCKGFDSMSHAEARDETQGVELIVLNNTELMGERMYHMKICGTSTKWKDSKVVSELLAKRRKAEADDKLGC</sequence>
<dbReference type="EMBL" id="KV745772">
    <property type="protein sequence ID" value="OCK73453.1"/>
    <property type="molecule type" value="Genomic_DNA"/>
</dbReference>
<name>A0A8E2DXN1_9PEZI</name>
<evidence type="ECO:0000313" key="3">
    <source>
        <dbReference type="Proteomes" id="UP000250266"/>
    </source>
</evidence>
<feature type="region of interest" description="Disordered" evidence="1">
    <location>
        <begin position="1"/>
        <end position="54"/>
    </location>
</feature>
<accession>A0A8E2DXN1</accession>
<gene>
    <name evidence="2" type="ORF">K432DRAFT_410682</name>
</gene>
<reference evidence="2 3" key="1">
    <citation type="journal article" date="2016" name="Nat. Commun.">
        <title>Ectomycorrhizal ecology is imprinted in the genome of the dominant symbiotic fungus Cenococcum geophilum.</title>
        <authorList>
            <consortium name="DOE Joint Genome Institute"/>
            <person name="Peter M."/>
            <person name="Kohler A."/>
            <person name="Ohm R.A."/>
            <person name="Kuo A."/>
            <person name="Krutzmann J."/>
            <person name="Morin E."/>
            <person name="Arend M."/>
            <person name="Barry K.W."/>
            <person name="Binder M."/>
            <person name="Choi C."/>
            <person name="Clum A."/>
            <person name="Copeland A."/>
            <person name="Grisel N."/>
            <person name="Haridas S."/>
            <person name="Kipfer T."/>
            <person name="LaButti K."/>
            <person name="Lindquist E."/>
            <person name="Lipzen A."/>
            <person name="Maire R."/>
            <person name="Meier B."/>
            <person name="Mihaltcheva S."/>
            <person name="Molinier V."/>
            <person name="Murat C."/>
            <person name="Poggeler S."/>
            <person name="Quandt C.A."/>
            <person name="Sperisen C."/>
            <person name="Tritt A."/>
            <person name="Tisserant E."/>
            <person name="Crous P.W."/>
            <person name="Henrissat B."/>
            <person name="Nehls U."/>
            <person name="Egli S."/>
            <person name="Spatafora J.W."/>
            <person name="Grigoriev I.V."/>
            <person name="Martin F.M."/>
        </authorList>
    </citation>
    <scope>NUCLEOTIDE SEQUENCE [LARGE SCALE GENOMIC DNA]</scope>
    <source>
        <strain evidence="2 3">CBS 459.81</strain>
    </source>
</reference>
<organism evidence="2 3">
    <name type="scientific">Lepidopterella palustris CBS 459.81</name>
    <dbReference type="NCBI Taxonomy" id="1314670"/>
    <lineage>
        <taxon>Eukaryota</taxon>
        <taxon>Fungi</taxon>
        <taxon>Dikarya</taxon>
        <taxon>Ascomycota</taxon>
        <taxon>Pezizomycotina</taxon>
        <taxon>Dothideomycetes</taxon>
        <taxon>Pleosporomycetidae</taxon>
        <taxon>Mytilinidiales</taxon>
        <taxon>Argynnaceae</taxon>
        <taxon>Lepidopterella</taxon>
    </lineage>
</organism>
<evidence type="ECO:0000256" key="1">
    <source>
        <dbReference type="SAM" id="MobiDB-lite"/>
    </source>
</evidence>
<proteinExistence type="predicted"/>